<feature type="region of interest" description="Disordered" evidence="11">
    <location>
        <begin position="101"/>
        <end position="155"/>
    </location>
</feature>
<dbReference type="OrthoDB" id="2013972at2759"/>
<dbReference type="InterPro" id="IPR004159">
    <property type="entry name" value="Put_SAM_MeTrfase"/>
</dbReference>
<accession>A0A0K9PLH0</accession>
<dbReference type="InterPro" id="IPR029063">
    <property type="entry name" value="SAM-dependent_MTases_sf"/>
</dbReference>
<keyword evidence="8 12" id="KW-0472">Membrane</keyword>
<reference evidence="14" key="1">
    <citation type="journal article" date="2016" name="Nature">
        <title>The genome of the seagrass Zostera marina reveals angiosperm adaptation to the sea.</title>
        <authorList>
            <person name="Olsen J.L."/>
            <person name="Rouze P."/>
            <person name="Verhelst B."/>
            <person name="Lin Y.-C."/>
            <person name="Bayer T."/>
            <person name="Collen J."/>
            <person name="Dattolo E."/>
            <person name="De Paoli E."/>
            <person name="Dittami S."/>
            <person name="Maumus F."/>
            <person name="Michel G."/>
            <person name="Kersting A."/>
            <person name="Lauritano C."/>
            <person name="Lohaus R."/>
            <person name="Toepel M."/>
            <person name="Tonon T."/>
            <person name="Vanneste K."/>
            <person name="Amirebrahimi M."/>
            <person name="Brakel J."/>
            <person name="Bostroem C."/>
            <person name="Chovatia M."/>
            <person name="Grimwood J."/>
            <person name="Jenkins J.W."/>
            <person name="Jueterbock A."/>
            <person name="Mraz A."/>
            <person name="Stam W.T."/>
            <person name="Tice H."/>
            <person name="Bornberg-Bauer E."/>
            <person name="Green P.J."/>
            <person name="Pearson G.A."/>
            <person name="Procaccini G."/>
            <person name="Duarte C.M."/>
            <person name="Schmutz J."/>
            <person name="Reusch T.B.H."/>
            <person name="Van de Peer Y."/>
        </authorList>
    </citation>
    <scope>NUCLEOTIDE SEQUENCE [LARGE SCALE GENOMIC DNA]</scope>
    <source>
        <strain evidence="14">cv. Finnish</strain>
    </source>
</reference>
<dbReference type="SUPFAM" id="SSF53335">
    <property type="entry name" value="S-adenosyl-L-methionine-dependent methyltransferases"/>
    <property type="match status" value="2"/>
</dbReference>
<organism evidence="13 14">
    <name type="scientific">Zostera marina</name>
    <name type="common">Eelgrass</name>
    <dbReference type="NCBI Taxonomy" id="29655"/>
    <lineage>
        <taxon>Eukaryota</taxon>
        <taxon>Viridiplantae</taxon>
        <taxon>Streptophyta</taxon>
        <taxon>Embryophyta</taxon>
        <taxon>Tracheophyta</taxon>
        <taxon>Spermatophyta</taxon>
        <taxon>Magnoliopsida</taxon>
        <taxon>Liliopsida</taxon>
        <taxon>Zosteraceae</taxon>
        <taxon>Zostera</taxon>
    </lineage>
</organism>
<feature type="region of interest" description="Disordered" evidence="11">
    <location>
        <begin position="1"/>
        <end position="24"/>
    </location>
</feature>
<feature type="region of interest" description="Disordered" evidence="11">
    <location>
        <begin position="190"/>
        <end position="212"/>
    </location>
</feature>
<dbReference type="FunFam" id="3.40.50.150:FF:000084">
    <property type="entry name" value="probable methyltransferase PMT23"/>
    <property type="match status" value="1"/>
</dbReference>
<evidence type="ECO:0000256" key="4">
    <source>
        <dbReference type="ARBA" id="ARBA00022679"/>
    </source>
</evidence>
<evidence type="ECO:0000256" key="10">
    <source>
        <dbReference type="ARBA" id="ARBA00037847"/>
    </source>
</evidence>
<dbReference type="AlphaFoldDB" id="A0A0K9PLH0"/>
<evidence type="ECO:0000256" key="5">
    <source>
        <dbReference type="ARBA" id="ARBA00022692"/>
    </source>
</evidence>
<keyword evidence="5 12" id="KW-0812">Transmembrane</keyword>
<keyword evidence="9" id="KW-0325">Glycoprotein</keyword>
<dbReference type="PANTHER" id="PTHR10108">
    <property type="entry name" value="SAM-DEPENDENT METHYLTRANSFERASE"/>
    <property type="match status" value="1"/>
</dbReference>
<dbReference type="OMA" id="QFEDKRN"/>
<evidence type="ECO:0000256" key="8">
    <source>
        <dbReference type="ARBA" id="ARBA00023136"/>
    </source>
</evidence>
<feature type="compositionally biased region" description="Acidic residues" evidence="11">
    <location>
        <begin position="121"/>
        <end position="130"/>
    </location>
</feature>
<comment type="subcellular location">
    <subcellularLocation>
        <location evidence="10">Endomembrane system</location>
        <topology evidence="10">Single-pass membrane protein</topology>
    </subcellularLocation>
    <subcellularLocation>
        <location evidence="1">Membrane</location>
        <topology evidence="1">Single-pass type II membrane protein</topology>
    </subcellularLocation>
</comment>
<feature type="transmembrane region" description="Helical" evidence="12">
    <location>
        <begin position="28"/>
        <end position="48"/>
    </location>
</feature>
<feature type="compositionally biased region" description="Basic and acidic residues" evidence="11">
    <location>
        <begin position="101"/>
        <end position="120"/>
    </location>
</feature>
<feature type="compositionally biased region" description="Basic and acidic residues" evidence="11">
    <location>
        <begin position="131"/>
        <end position="155"/>
    </location>
</feature>
<dbReference type="EMBL" id="LFYR01000740">
    <property type="protein sequence ID" value="KMZ69908.1"/>
    <property type="molecule type" value="Genomic_DNA"/>
</dbReference>
<keyword evidence="4 13" id="KW-0808">Transferase</keyword>
<gene>
    <name evidence="13" type="ORF">ZOSMA_203G00300</name>
</gene>
<dbReference type="GO" id="GO:0005737">
    <property type="term" value="C:cytoplasm"/>
    <property type="evidence" value="ECO:0000318"/>
    <property type="project" value="GO_Central"/>
</dbReference>
<evidence type="ECO:0000256" key="7">
    <source>
        <dbReference type="ARBA" id="ARBA00022989"/>
    </source>
</evidence>
<evidence type="ECO:0000256" key="12">
    <source>
        <dbReference type="SAM" id="Phobius"/>
    </source>
</evidence>
<name>A0A0K9PLH0_ZOSMR</name>
<keyword evidence="14" id="KW-1185">Reference proteome</keyword>
<evidence type="ECO:0000256" key="2">
    <source>
        <dbReference type="ARBA" id="ARBA00008361"/>
    </source>
</evidence>
<evidence type="ECO:0000313" key="14">
    <source>
        <dbReference type="Proteomes" id="UP000036987"/>
    </source>
</evidence>
<keyword evidence="7 12" id="KW-1133">Transmembrane helix</keyword>
<proteinExistence type="inferred from homology"/>
<evidence type="ECO:0000256" key="9">
    <source>
        <dbReference type="ARBA" id="ARBA00023180"/>
    </source>
</evidence>
<dbReference type="Proteomes" id="UP000036987">
    <property type="component" value="Unassembled WGS sequence"/>
</dbReference>
<evidence type="ECO:0000313" key="13">
    <source>
        <dbReference type="EMBL" id="KMZ69908.1"/>
    </source>
</evidence>
<feature type="compositionally biased region" description="Low complexity" evidence="11">
    <location>
        <begin position="15"/>
        <end position="24"/>
    </location>
</feature>
<comment type="caution">
    <text evidence="13">The sequence shown here is derived from an EMBL/GenBank/DDBJ whole genome shotgun (WGS) entry which is preliminary data.</text>
</comment>
<keyword evidence="3 13" id="KW-0489">Methyltransferase</keyword>
<protein>
    <submittedName>
        <fullName evidence="13">S-adenosyl-L-methionine-dependent methyltransferases superfamilyprotein</fullName>
    </submittedName>
</protein>
<dbReference type="Gene3D" id="3.40.50.150">
    <property type="entry name" value="Vaccinia Virus protein VP39"/>
    <property type="match status" value="1"/>
</dbReference>
<comment type="similarity">
    <text evidence="2">Belongs to the methyltransferase superfamily.</text>
</comment>
<evidence type="ECO:0000256" key="3">
    <source>
        <dbReference type="ARBA" id="ARBA00022603"/>
    </source>
</evidence>
<evidence type="ECO:0000256" key="6">
    <source>
        <dbReference type="ARBA" id="ARBA00022968"/>
    </source>
</evidence>
<evidence type="ECO:0000256" key="1">
    <source>
        <dbReference type="ARBA" id="ARBA00004606"/>
    </source>
</evidence>
<dbReference type="STRING" id="29655.A0A0K9PLH0"/>
<dbReference type="GO" id="GO:0008168">
    <property type="term" value="F:methyltransferase activity"/>
    <property type="evidence" value="ECO:0007669"/>
    <property type="project" value="UniProtKB-KW"/>
</dbReference>
<dbReference type="GO" id="GO:0016020">
    <property type="term" value="C:membrane"/>
    <property type="evidence" value="ECO:0007669"/>
    <property type="project" value="UniProtKB-SubCell"/>
</dbReference>
<dbReference type="PANTHER" id="PTHR10108:SF1077">
    <property type="entry name" value="METHYLTRANSFERASE PMT27-RELATED"/>
    <property type="match status" value="1"/>
</dbReference>
<sequence length="759" mass="86997">MAGFGGRIHRSGKRSASASSTSSSTSSYFSMVTIIVFLAFCLLGMWMFTSSSIVPLHVLPNREVLDQSRITTFSLSPPPPSEGHSNSVAFDENADDIADRQKIDESEEKGKDIGSNRAEEPKEEQEVEEEKEMKHGVMDKNGDDEKTETMTEKERQVDRENIQVPFHTVNGLHPPGMENIPLPTVSDFRFPDDNISEEQEDGTDQEGLKHEKNKAEEFELDDVETNYFWRLCDTKAGQDYIPCLDNEKALKKIRNTGHFEHRERHCPEQETLCLVPLPIHYRQPVSWPKSRDKIWYNNVPKTKLARVKGHQNWVKVKDDHLIFPGGGTQFIHGALHYIDFIQKAVPRISWGKRTRVILDVGCGVASLGGYLFERDVITMSFAPKDEHEAQVQFALERGIPAVSAVMGTQRLPFPSKVFDVIHCARCRVPWHIDDGILLLELNRLLRPGGYFVWSATPVYQKLKDDVDIWNAMAALTKSMCWDLVTIQKDRLNSVGAAIYRKPVSNACYENRRVQEPPFCTEEDDNAAIFLYRKPACIHRVPIHTNTRGSRWPVEWPHRLAVPPYWLNNSQTGIYGKPANEDFLADYEHWKQVVSESYLNGMDIDWSNVRNVMDMRAVYGGFAAALKDKNIWVMNVVNIDSPDTLTIIYERGLFGIYHDWCESFNTYPRTYDLLHADHLLSELKKRCEILPVIVEIDRILRPFGKMILRDERETLKEVMGILKSLYWEVRLTFTKGNEGILCGEKSSWRPMPLSPYSSKS</sequence>
<evidence type="ECO:0000256" key="11">
    <source>
        <dbReference type="SAM" id="MobiDB-lite"/>
    </source>
</evidence>
<dbReference type="GO" id="GO:0012505">
    <property type="term" value="C:endomembrane system"/>
    <property type="evidence" value="ECO:0007669"/>
    <property type="project" value="UniProtKB-SubCell"/>
</dbReference>
<dbReference type="GO" id="GO:0032259">
    <property type="term" value="P:methylation"/>
    <property type="evidence" value="ECO:0007669"/>
    <property type="project" value="UniProtKB-KW"/>
</dbReference>
<dbReference type="Pfam" id="PF03141">
    <property type="entry name" value="Methyltransf_29"/>
    <property type="match status" value="1"/>
</dbReference>
<keyword evidence="6" id="KW-0735">Signal-anchor</keyword>
<feature type="compositionally biased region" description="Acidic residues" evidence="11">
    <location>
        <begin position="194"/>
        <end position="204"/>
    </location>
</feature>